<dbReference type="RefSeq" id="WP_379760211.1">
    <property type="nucleotide sequence ID" value="NZ_JBHSMR010000014.1"/>
</dbReference>
<accession>A0ABW0MU47</accession>
<name>A0ABW0MU47_9BURK</name>
<evidence type="ECO:0000313" key="1">
    <source>
        <dbReference type="EMBL" id="MFC5480562.1"/>
    </source>
</evidence>
<dbReference type="Proteomes" id="UP001596101">
    <property type="component" value="Unassembled WGS sequence"/>
</dbReference>
<comment type="caution">
    <text evidence="1">The sequence shown here is derived from an EMBL/GenBank/DDBJ whole genome shotgun (WGS) entry which is preliminary data.</text>
</comment>
<proteinExistence type="predicted"/>
<evidence type="ECO:0000313" key="2">
    <source>
        <dbReference type="Proteomes" id="UP001596101"/>
    </source>
</evidence>
<sequence>MLVNVTFDCSCGGFVDENFGIELWYVAASTANRDDYHQAHCDGCGKDYEVHISRRDGELNVDVDGAFNLGWDTVEGDDIEQLDSAIRYLEQQLDESERELAWVIRSTKQLDTFQTVMTDVVALLNAEVRIPNMSTLYNMMHAQVVTGVEAYLSGVFIHKVVNSNDLMRKLVETDPELAKRQFSLKEIFSRWEGLQLEVARYLQDLIFHDLKKIKPMYKDVLGIDLGDIPWLFKAVLLRHDCVHRNGVDKNGKPTGIDKSSIDALIRSCVGLIARIDEEVAATPTLFDAPG</sequence>
<protein>
    <recommendedName>
        <fullName evidence="3">RiboL-PSP-HEPN domain-containing protein</fullName>
    </recommendedName>
</protein>
<organism evidence="1 2">
    <name type="scientific">Massilia suwonensis</name>
    <dbReference type="NCBI Taxonomy" id="648895"/>
    <lineage>
        <taxon>Bacteria</taxon>
        <taxon>Pseudomonadati</taxon>
        <taxon>Pseudomonadota</taxon>
        <taxon>Betaproteobacteria</taxon>
        <taxon>Burkholderiales</taxon>
        <taxon>Oxalobacteraceae</taxon>
        <taxon>Telluria group</taxon>
        <taxon>Massilia</taxon>
    </lineage>
</organism>
<reference evidence="2" key="1">
    <citation type="journal article" date="2019" name="Int. J. Syst. Evol. Microbiol.">
        <title>The Global Catalogue of Microorganisms (GCM) 10K type strain sequencing project: providing services to taxonomists for standard genome sequencing and annotation.</title>
        <authorList>
            <consortium name="The Broad Institute Genomics Platform"/>
            <consortium name="The Broad Institute Genome Sequencing Center for Infectious Disease"/>
            <person name="Wu L."/>
            <person name="Ma J."/>
        </authorList>
    </citation>
    <scope>NUCLEOTIDE SEQUENCE [LARGE SCALE GENOMIC DNA]</scope>
    <source>
        <strain evidence="2">CCUG 43111</strain>
    </source>
</reference>
<dbReference type="EMBL" id="JBHSMR010000014">
    <property type="protein sequence ID" value="MFC5480562.1"/>
    <property type="molecule type" value="Genomic_DNA"/>
</dbReference>
<keyword evidence="2" id="KW-1185">Reference proteome</keyword>
<evidence type="ECO:0008006" key="3">
    <source>
        <dbReference type="Google" id="ProtNLM"/>
    </source>
</evidence>
<gene>
    <name evidence="1" type="ORF">ACFPQ5_20360</name>
</gene>